<sequence length="608" mass="69828">MAELVGVVSSAITFTTLAVQVGKSVKTLKDYWDLMRDAPDDIKWLLREVEMFSSIMADIEADLARKAVPVGVSKYHVSQSLRISKEAVEGLDALCKSLMKDLNTSSRLHRSYHAAKKVLRQKEIEKHISKLNNVVRLLTLSQQCYTRCVIIDICIKCSRWEKNRVHRSNNEYLWLLRAPHWMTSRVLEVSGMKLPTGWDWQLRTYQEAPWTSELHDYFCNGKLKELQYLFSSGRLSPFFRSQGYGRTLLHYAICITWNGDGVVEFLLDQGVDPSIEAGYMMETPLCRVLAIGKQAASNRLYPLLPYLRPLLRYSQDLIYGSAQETVEGILSKFHGTPEEFIFLQQHCCPSFYQMPRWTRITIAAQIVLDTPNASYAEEANNAPNLIKTILGQDTLKTKDFQARCVLPLTAKETTLLHCIANRLGASQAFLRMSCRRNLAIGNKYQQFSRPADVHCQKKWQAICKSWSTLFFEFLRVEVNFHQIVDGKTLFIAFLDGYLASQLSLPESKQVPWFDREDFHLGFRAWLRNLKAAGLDLEILGATEWYVWQNERIQREFNGGLHRVIGIAYGPSPEDWCIWLLEPSDSFVGDFWALIGRPLDIMPGSWPID</sequence>
<dbReference type="Gene3D" id="1.25.40.20">
    <property type="entry name" value="Ankyrin repeat-containing domain"/>
    <property type="match status" value="1"/>
</dbReference>
<dbReference type="Pfam" id="PF00023">
    <property type="entry name" value="Ank"/>
    <property type="match status" value="1"/>
</dbReference>
<accession>A0AAD6E602</accession>
<reference evidence="1 2" key="1">
    <citation type="journal article" date="2023" name="IMA Fungus">
        <title>Comparative genomic study of the Penicillium genus elucidates a diverse pangenome and 15 lateral gene transfer events.</title>
        <authorList>
            <person name="Petersen C."/>
            <person name="Sorensen T."/>
            <person name="Nielsen M.R."/>
            <person name="Sondergaard T.E."/>
            <person name="Sorensen J.L."/>
            <person name="Fitzpatrick D.A."/>
            <person name="Frisvad J.C."/>
            <person name="Nielsen K.L."/>
        </authorList>
    </citation>
    <scope>NUCLEOTIDE SEQUENCE [LARGE SCALE GENOMIC DNA]</scope>
    <source>
        <strain evidence="1 2">IBT 29057</strain>
    </source>
</reference>
<evidence type="ECO:0008006" key="3">
    <source>
        <dbReference type="Google" id="ProtNLM"/>
    </source>
</evidence>
<dbReference type="InterPro" id="IPR002110">
    <property type="entry name" value="Ankyrin_rpt"/>
</dbReference>
<name>A0AAD6E602_9EURO</name>
<gene>
    <name evidence="1" type="ORF">N7450_001770</name>
</gene>
<proteinExistence type="predicted"/>
<protein>
    <recommendedName>
        <fullName evidence="3">NACHT-NTPase and P-loop NTPases N-terminal domain-containing protein</fullName>
    </recommendedName>
</protein>
<keyword evidence="2" id="KW-1185">Reference proteome</keyword>
<dbReference type="EMBL" id="JAQJAC010000001">
    <property type="protein sequence ID" value="KAJ5600703.1"/>
    <property type="molecule type" value="Genomic_DNA"/>
</dbReference>
<dbReference type="SUPFAM" id="SSF48403">
    <property type="entry name" value="Ankyrin repeat"/>
    <property type="match status" value="1"/>
</dbReference>
<comment type="caution">
    <text evidence="1">The sequence shown here is derived from an EMBL/GenBank/DDBJ whole genome shotgun (WGS) entry which is preliminary data.</text>
</comment>
<dbReference type="AlphaFoldDB" id="A0AAD6E602"/>
<evidence type="ECO:0000313" key="1">
    <source>
        <dbReference type="EMBL" id="KAJ5600703.1"/>
    </source>
</evidence>
<dbReference type="InterPro" id="IPR036770">
    <property type="entry name" value="Ankyrin_rpt-contain_sf"/>
</dbReference>
<evidence type="ECO:0000313" key="2">
    <source>
        <dbReference type="Proteomes" id="UP001216150"/>
    </source>
</evidence>
<dbReference type="Proteomes" id="UP001216150">
    <property type="component" value="Unassembled WGS sequence"/>
</dbReference>
<organism evidence="1 2">
    <name type="scientific">Penicillium hetheringtonii</name>
    <dbReference type="NCBI Taxonomy" id="911720"/>
    <lineage>
        <taxon>Eukaryota</taxon>
        <taxon>Fungi</taxon>
        <taxon>Dikarya</taxon>
        <taxon>Ascomycota</taxon>
        <taxon>Pezizomycotina</taxon>
        <taxon>Eurotiomycetes</taxon>
        <taxon>Eurotiomycetidae</taxon>
        <taxon>Eurotiales</taxon>
        <taxon>Aspergillaceae</taxon>
        <taxon>Penicillium</taxon>
    </lineage>
</organism>